<dbReference type="Proteomes" id="UP000287144">
    <property type="component" value="Unassembled WGS sequence"/>
</dbReference>
<name>A0A428SW20_9HYPO</name>
<evidence type="ECO:0000256" key="1">
    <source>
        <dbReference type="SAM" id="MobiDB-lite"/>
    </source>
</evidence>
<feature type="region of interest" description="Disordered" evidence="1">
    <location>
        <begin position="1"/>
        <end position="48"/>
    </location>
</feature>
<protein>
    <submittedName>
        <fullName evidence="2">Uncharacterized protein</fullName>
    </submittedName>
</protein>
<sequence>MDGSLVVYDKEKEDAQFNPEEEAVNGNISGSSGEAIDATNGTTHPNGIRINNPAPLDLAHLADLLGSLTCSIRTMAA</sequence>
<organism evidence="2 3">
    <name type="scientific">Fusarium oligoseptatum</name>
    <dbReference type="NCBI Taxonomy" id="2604345"/>
    <lineage>
        <taxon>Eukaryota</taxon>
        <taxon>Fungi</taxon>
        <taxon>Dikarya</taxon>
        <taxon>Ascomycota</taxon>
        <taxon>Pezizomycotina</taxon>
        <taxon>Sordariomycetes</taxon>
        <taxon>Hypocreomycetidae</taxon>
        <taxon>Hypocreales</taxon>
        <taxon>Nectriaceae</taxon>
        <taxon>Fusarium</taxon>
        <taxon>Fusarium solani species complex</taxon>
    </lineage>
</organism>
<proteinExistence type="predicted"/>
<dbReference type="STRING" id="1325735.A0A428SW20"/>
<dbReference type="EMBL" id="NKCK01000174">
    <property type="protein sequence ID" value="RSL94015.1"/>
    <property type="molecule type" value="Genomic_DNA"/>
</dbReference>
<keyword evidence="3" id="KW-1185">Reference proteome</keyword>
<dbReference type="AlphaFoldDB" id="A0A428SW20"/>
<reference evidence="2 3" key="1">
    <citation type="submission" date="2017-06" db="EMBL/GenBank/DDBJ databases">
        <title>Comparative genomic analysis of Ambrosia Fusariam Clade fungi.</title>
        <authorList>
            <person name="Stajich J.E."/>
            <person name="Carrillo J."/>
            <person name="Kijimoto T."/>
            <person name="Eskalen A."/>
            <person name="O'Donnell K."/>
            <person name="Kasson M."/>
        </authorList>
    </citation>
    <scope>NUCLEOTIDE SEQUENCE [LARGE SCALE GENOMIC DNA]</scope>
    <source>
        <strain evidence="2 3">NRRL62579</strain>
    </source>
</reference>
<accession>A0A428SW20</accession>
<evidence type="ECO:0000313" key="2">
    <source>
        <dbReference type="EMBL" id="RSL94015.1"/>
    </source>
</evidence>
<evidence type="ECO:0000313" key="3">
    <source>
        <dbReference type="Proteomes" id="UP000287144"/>
    </source>
</evidence>
<gene>
    <name evidence="2" type="ORF">CEP52_012900</name>
</gene>
<comment type="caution">
    <text evidence="2">The sequence shown here is derived from an EMBL/GenBank/DDBJ whole genome shotgun (WGS) entry which is preliminary data.</text>
</comment>